<keyword evidence="3 7" id="KW-0479">Metal-binding</keyword>
<evidence type="ECO:0000256" key="3">
    <source>
        <dbReference type="ARBA" id="ARBA00022723"/>
    </source>
</evidence>
<dbReference type="AlphaFoldDB" id="A0A2T3ZXJ7"/>
<dbReference type="GeneID" id="36629147"/>
<comment type="similarity">
    <text evidence="1 7">Belongs to the peptidase M3 family.</text>
</comment>
<evidence type="ECO:0000256" key="6">
    <source>
        <dbReference type="ARBA" id="ARBA00023049"/>
    </source>
</evidence>
<keyword evidence="6 7" id="KW-0482">Metalloprotease</keyword>
<dbReference type="Gene3D" id="1.20.1050.40">
    <property type="entry name" value="Endopeptidase. Chain P, domain 1"/>
    <property type="match status" value="1"/>
</dbReference>
<dbReference type="GO" id="GO:0006518">
    <property type="term" value="P:peptide metabolic process"/>
    <property type="evidence" value="ECO:0007669"/>
    <property type="project" value="TreeGrafter"/>
</dbReference>
<comment type="cofactor">
    <cofactor evidence="7">
        <name>Zn(2+)</name>
        <dbReference type="ChEBI" id="CHEBI:29105"/>
    </cofactor>
    <text evidence="7">Binds 1 zinc ion.</text>
</comment>
<evidence type="ECO:0000256" key="4">
    <source>
        <dbReference type="ARBA" id="ARBA00022801"/>
    </source>
</evidence>
<dbReference type="InterPro" id="IPR001567">
    <property type="entry name" value="Pept_M3A_M3B_dom"/>
</dbReference>
<name>A0A2T3ZXJ7_TRIHA</name>
<dbReference type="EMBL" id="KZ679691">
    <property type="protein sequence ID" value="PTB49540.1"/>
    <property type="molecule type" value="Genomic_DNA"/>
</dbReference>
<dbReference type="PANTHER" id="PTHR11804:SF84">
    <property type="entry name" value="SACCHAROLYSIN"/>
    <property type="match status" value="1"/>
</dbReference>
<dbReference type="RefSeq" id="XP_024769217.1">
    <property type="nucleotide sequence ID" value="XM_024920578.1"/>
</dbReference>
<dbReference type="InterPro" id="IPR024077">
    <property type="entry name" value="Neurolysin/TOP_dom2"/>
</dbReference>
<organism evidence="9 10">
    <name type="scientific">Trichoderma harzianum CBS 226.95</name>
    <dbReference type="NCBI Taxonomy" id="983964"/>
    <lineage>
        <taxon>Eukaryota</taxon>
        <taxon>Fungi</taxon>
        <taxon>Dikarya</taxon>
        <taxon>Ascomycota</taxon>
        <taxon>Pezizomycotina</taxon>
        <taxon>Sordariomycetes</taxon>
        <taxon>Hypocreomycetidae</taxon>
        <taxon>Hypocreales</taxon>
        <taxon>Hypocreaceae</taxon>
        <taxon>Trichoderma</taxon>
    </lineage>
</organism>
<dbReference type="GO" id="GO:0005758">
    <property type="term" value="C:mitochondrial intermembrane space"/>
    <property type="evidence" value="ECO:0007669"/>
    <property type="project" value="TreeGrafter"/>
</dbReference>
<keyword evidence="5 7" id="KW-0862">Zinc</keyword>
<dbReference type="Gene3D" id="3.40.390.10">
    <property type="entry name" value="Collagenase (Catalytic Domain)"/>
    <property type="match status" value="1"/>
</dbReference>
<feature type="domain" description="Peptidase M3A/M3B catalytic" evidence="8">
    <location>
        <begin position="213"/>
        <end position="708"/>
    </location>
</feature>
<dbReference type="InterPro" id="IPR045090">
    <property type="entry name" value="Pept_M3A_M3B"/>
</dbReference>
<accession>A0A2T3ZXJ7</accession>
<keyword evidence="2 7" id="KW-0645">Protease</keyword>
<keyword evidence="10" id="KW-1185">Reference proteome</keyword>
<dbReference type="FunFam" id="3.40.390.10:FF:000074">
    <property type="entry name" value="Metalloprotease"/>
    <property type="match status" value="1"/>
</dbReference>
<proteinExistence type="inferred from homology"/>
<evidence type="ECO:0000313" key="10">
    <source>
        <dbReference type="Proteomes" id="UP000241690"/>
    </source>
</evidence>
<dbReference type="Gene3D" id="1.10.1370.10">
    <property type="entry name" value="Neurolysin, domain 3"/>
    <property type="match status" value="1"/>
</dbReference>
<evidence type="ECO:0000256" key="1">
    <source>
        <dbReference type="ARBA" id="ARBA00006040"/>
    </source>
</evidence>
<evidence type="ECO:0000313" key="9">
    <source>
        <dbReference type="EMBL" id="PTB49540.1"/>
    </source>
</evidence>
<protein>
    <recommendedName>
        <fullName evidence="8">Peptidase M3A/M3B catalytic domain-containing protein</fullName>
    </recommendedName>
</protein>
<evidence type="ECO:0000256" key="2">
    <source>
        <dbReference type="ARBA" id="ARBA00022670"/>
    </source>
</evidence>
<dbReference type="GO" id="GO:0004222">
    <property type="term" value="F:metalloendopeptidase activity"/>
    <property type="evidence" value="ECO:0007669"/>
    <property type="project" value="InterPro"/>
</dbReference>
<sequence length="711" mass="81751">MSHPPEPPPLFGATPSSITECARQLIQRLRQTQRQIIDTVLPEDATFSNVLLPLAQAENAVSADKWLITSYRNFSPDAALQDAANIAATMFENFELETSLNNDLFNLINTVLRIGEQLDCESRRYLEKKYKGHIRNGLLLSEDSSRQHFQTMQSRIAVLEAEYKKNLADSRLEVWLNRQDLRGVPDEVLSRFKSDTIGDEQRFRCDSRTILQVMMFATNADIRRLYYMASENTCRGNEFVFKELILLRAESARLLGYTSHAALRLEDRMAKTPDVVNNFLTDLVSMLSKTANAEVENLKAMKKNDVESRRESFDGNYYFWDHAFYNRLMMERQYELDQQQLAEYFPLLSTIEYMLKINQHLFGLVFTEITKPNQDSGVTLGYYKSAEMLWHDDVRVFSVWNDKQEGGDFVGYLYLDLYDRKGKPPNACNVPIRPGCILPDGSRQYPATALLFDFEKPSVTNPTLLQHRDVILLFHELGHGIHELVAQTKFACFHGTASPVDFAEMPSQVLENWCWTPSQLKRLGRHYSYLSADHLQTWSEAANGKPRPTERLSDSEIANLTRSKHCNSALFYLRQTAIGMFDMLVHQITNNTEAEKWELAVKWNQLRREVLPLAGGEAVNGDWAWGHGYANFRHLIEDYDAGYYSYLFSLVYAADVFNATFKLDPENTANGRRYRHAVLTKGASEDEMTILTQSLGRELDFYPFSQELNLS</sequence>
<evidence type="ECO:0000256" key="7">
    <source>
        <dbReference type="RuleBase" id="RU003435"/>
    </source>
</evidence>
<reference evidence="9 10" key="1">
    <citation type="submission" date="2016-07" db="EMBL/GenBank/DDBJ databases">
        <title>Multiple horizontal gene transfer events from other fungi enriched the ability of initially mycotrophic Trichoderma (Ascomycota) to feed on dead plant biomass.</title>
        <authorList>
            <consortium name="DOE Joint Genome Institute"/>
            <person name="Aerts A."/>
            <person name="Atanasova L."/>
            <person name="Chenthamara K."/>
            <person name="Zhang J."/>
            <person name="Grujic M."/>
            <person name="Henrissat B."/>
            <person name="Kuo A."/>
            <person name="Salamov A."/>
            <person name="Lipzen A."/>
            <person name="Labutti K."/>
            <person name="Barry K."/>
            <person name="Miao Y."/>
            <person name="Rahimi M.J."/>
            <person name="Shen Q."/>
            <person name="Grigoriev I.V."/>
            <person name="Kubicek C.P."/>
            <person name="Druzhinina I.S."/>
        </authorList>
    </citation>
    <scope>NUCLEOTIDE SEQUENCE [LARGE SCALE GENOMIC DNA]</scope>
    <source>
        <strain evidence="9 10">CBS 226.95</strain>
    </source>
</reference>
<dbReference type="PANTHER" id="PTHR11804">
    <property type="entry name" value="PROTEASE M3 THIMET OLIGOPEPTIDASE-RELATED"/>
    <property type="match status" value="1"/>
</dbReference>
<dbReference type="Proteomes" id="UP000241690">
    <property type="component" value="Unassembled WGS sequence"/>
</dbReference>
<gene>
    <name evidence="9" type="ORF">M431DRAFT_524464</name>
</gene>
<evidence type="ECO:0000259" key="8">
    <source>
        <dbReference type="Pfam" id="PF01432"/>
    </source>
</evidence>
<dbReference type="CDD" id="cd06455">
    <property type="entry name" value="M3A_TOP"/>
    <property type="match status" value="1"/>
</dbReference>
<dbReference type="InterPro" id="IPR024079">
    <property type="entry name" value="MetalloPept_cat_dom_sf"/>
</dbReference>
<dbReference type="GO" id="GO:0046872">
    <property type="term" value="F:metal ion binding"/>
    <property type="evidence" value="ECO:0007669"/>
    <property type="project" value="UniProtKB-UniRule"/>
</dbReference>
<keyword evidence="4 7" id="KW-0378">Hydrolase</keyword>
<dbReference type="Pfam" id="PF01432">
    <property type="entry name" value="Peptidase_M3"/>
    <property type="match status" value="1"/>
</dbReference>
<evidence type="ECO:0000256" key="5">
    <source>
        <dbReference type="ARBA" id="ARBA00022833"/>
    </source>
</evidence>
<dbReference type="InterPro" id="IPR024080">
    <property type="entry name" value="Neurolysin/TOP_N"/>
</dbReference>
<dbReference type="GO" id="GO:0006508">
    <property type="term" value="P:proteolysis"/>
    <property type="evidence" value="ECO:0007669"/>
    <property type="project" value="UniProtKB-KW"/>
</dbReference>
<dbReference type="SUPFAM" id="SSF55486">
    <property type="entry name" value="Metalloproteases ('zincins'), catalytic domain"/>
    <property type="match status" value="1"/>
</dbReference>